<feature type="transmembrane region" description="Helical" evidence="2">
    <location>
        <begin position="18"/>
        <end position="39"/>
    </location>
</feature>
<proteinExistence type="predicted"/>
<comment type="caution">
    <text evidence="3">The sequence shown here is derived from an EMBL/GenBank/DDBJ whole genome shotgun (WGS) entry which is preliminary data.</text>
</comment>
<feature type="region of interest" description="Disordered" evidence="1">
    <location>
        <begin position="401"/>
        <end position="424"/>
    </location>
</feature>
<feature type="compositionally biased region" description="Low complexity" evidence="1">
    <location>
        <begin position="77"/>
        <end position="91"/>
    </location>
</feature>
<organism evidence="3 4">
    <name type="scientific">Streptomyces candidus</name>
    <dbReference type="NCBI Taxonomy" id="67283"/>
    <lineage>
        <taxon>Bacteria</taxon>
        <taxon>Bacillati</taxon>
        <taxon>Actinomycetota</taxon>
        <taxon>Actinomycetes</taxon>
        <taxon>Kitasatosporales</taxon>
        <taxon>Streptomycetaceae</taxon>
        <taxon>Streptomyces</taxon>
    </lineage>
</organism>
<evidence type="ECO:0000256" key="2">
    <source>
        <dbReference type="SAM" id="Phobius"/>
    </source>
</evidence>
<feature type="region of interest" description="Disordered" evidence="1">
    <location>
        <begin position="315"/>
        <end position="346"/>
    </location>
</feature>
<dbReference type="Proteomes" id="UP000540423">
    <property type="component" value="Unassembled WGS sequence"/>
</dbReference>
<feature type="region of interest" description="Disordered" evidence="1">
    <location>
        <begin position="43"/>
        <end position="103"/>
    </location>
</feature>
<evidence type="ECO:0000256" key="1">
    <source>
        <dbReference type="SAM" id="MobiDB-lite"/>
    </source>
</evidence>
<feature type="region of interest" description="Disordered" evidence="1">
    <location>
        <begin position="1"/>
        <end position="20"/>
    </location>
</feature>
<protein>
    <recommendedName>
        <fullName evidence="5">Large membrane protein</fullName>
    </recommendedName>
</protein>
<sequence>MSSEQDTERTPRRRRSPAAVASVAAAVLLVGGGGAYWAASAGGDGAGNPREPGGAPPLLALDGHTDAGAGGVGARGTGPTPSGSGPGIAPGEPDPHGGFGGRVVYRAAGDLPDGPERAAVHRAQGLVSEGEVRRLAQALGLMDTPTRAGGTWVVGAVADGSGPQLRVDERAPGAWTFARHPTAEGSVDCVQGKQCAPGTPVGEETAKKAAAPVLKALGIEDAKLDAGQVLGGARVVNADPVVGGLPTYGWMTGIPVGPDGRVRGGSGQLKGLTKGAEYPVVGAQEALGLLNRSGRGGALPDIGGCATPVPVEKDRGQVEPVAPGEGTEPSPGLGRIPPCEPRQVPQRTVTVDSAVFGLSAQYADGQRMLVPSWLFRIRPTGDEKPYTVTYPAVEPKFLKAPGPSVSASPPGPSDGPAAPGRHVESYSADGRKLTLSFWGGVCSTYTAEVTERDRSVEVRIVETETEPGRACIAIAKKLTATATLDGPLDGREVLGEGGEAVPKG</sequence>
<keyword evidence="2" id="KW-1133">Transmembrane helix</keyword>
<keyword evidence="4" id="KW-1185">Reference proteome</keyword>
<gene>
    <name evidence="3" type="ORF">HNQ79_000240</name>
</gene>
<feature type="compositionally biased region" description="Low complexity" evidence="1">
    <location>
        <begin position="401"/>
        <end position="420"/>
    </location>
</feature>
<dbReference type="EMBL" id="JACHEM010000001">
    <property type="protein sequence ID" value="MBB6433802.1"/>
    <property type="molecule type" value="Genomic_DNA"/>
</dbReference>
<dbReference type="RefSeq" id="WP_185025839.1">
    <property type="nucleotide sequence ID" value="NZ_BNBN01000001.1"/>
</dbReference>
<feature type="compositionally biased region" description="Basic and acidic residues" evidence="1">
    <location>
        <begin position="1"/>
        <end position="10"/>
    </location>
</feature>
<evidence type="ECO:0000313" key="3">
    <source>
        <dbReference type="EMBL" id="MBB6433802.1"/>
    </source>
</evidence>
<evidence type="ECO:0000313" key="4">
    <source>
        <dbReference type="Proteomes" id="UP000540423"/>
    </source>
</evidence>
<keyword evidence="2" id="KW-0472">Membrane</keyword>
<dbReference type="AlphaFoldDB" id="A0A7X0H9Z2"/>
<name>A0A7X0H9Z2_9ACTN</name>
<accession>A0A7X0H9Z2</accession>
<evidence type="ECO:0008006" key="5">
    <source>
        <dbReference type="Google" id="ProtNLM"/>
    </source>
</evidence>
<reference evidence="3 4" key="1">
    <citation type="submission" date="2020-08" db="EMBL/GenBank/DDBJ databases">
        <title>Genomic Encyclopedia of Type Strains, Phase IV (KMG-IV): sequencing the most valuable type-strain genomes for metagenomic binning, comparative biology and taxonomic classification.</title>
        <authorList>
            <person name="Goeker M."/>
        </authorList>
    </citation>
    <scope>NUCLEOTIDE SEQUENCE [LARGE SCALE GENOMIC DNA]</scope>
    <source>
        <strain evidence="3 4">DSM 40141</strain>
    </source>
</reference>
<keyword evidence="2" id="KW-0812">Transmembrane</keyword>